<name>A0ABW3B190_9FLAO</name>
<organism evidence="1 2">
    <name type="scientific">Maribacter chungangensis</name>
    <dbReference type="NCBI Taxonomy" id="1069117"/>
    <lineage>
        <taxon>Bacteria</taxon>
        <taxon>Pseudomonadati</taxon>
        <taxon>Bacteroidota</taxon>
        <taxon>Flavobacteriia</taxon>
        <taxon>Flavobacteriales</taxon>
        <taxon>Flavobacteriaceae</taxon>
        <taxon>Maribacter</taxon>
    </lineage>
</organism>
<evidence type="ECO:0000313" key="2">
    <source>
        <dbReference type="Proteomes" id="UP001597012"/>
    </source>
</evidence>
<protein>
    <submittedName>
        <fullName evidence="1">Toxin-antitoxin system YwqK family antitoxin</fullName>
    </submittedName>
</protein>
<dbReference type="Gene3D" id="2.20.110.10">
    <property type="entry name" value="Histone H3 K4-specific methyltransferase SET7/9 N-terminal domain"/>
    <property type="match status" value="2"/>
</dbReference>
<proteinExistence type="predicted"/>
<comment type="caution">
    <text evidence="1">The sequence shown here is derived from an EMBL/GenBank/DDBJ whole genome shotgun (WGS) entry which is preliminary data.</text>
</comment>
<dbReference type="SUPFAM" id="SSF82185">
    <property type="entry name" value="Histone H3 K4-specific methyltransferase SET7/9 N-terminal domain"/>
    <property type="match status" value="1"/>
</dbReference>
<dbReference type="Gene3D" id="3.90.930.1">
    <property type="match status" value="1"/>
</dbReference>
<dbReference type="Proteomes" id="UP001597012">
    <property type="component" value="Unassembled WGS sequence"/>
</dbReference>
<reference evidence="2" key="1">
    <citation type="journal article" date="2019" name="Int. J. Syst. Evol. Microbiol.">
        <title>The Global Catalogue of Microorganisms (GCM) 10K type strain sequencing project: providing services to taxonomists for standard genome sequencing and annotation.</title>
        <authorList>
            <consortium name="The Broad Institute Genomics Platform"/>
            <consortium name="The Broad Institute Genome Sequencing Center for Infectious Disease"/>
            <person name="Wu L."/>
            <person name="Ma J."/>
        </authorList>
    </citation>
    <scope>NUCLEOTIDE SEQUENCE [LARGE SCALE GENOMIC DNA]</scope>
    <source>
        <strain evidence="2">CCUG 61948</strain>
    </source>
</reference>
<keyword evidence="2" id="KW-1185">Reference proteome</keyword>
<dbReference type="RefSeq" id="WP_379932523.1">
    <property type="nucleotide sequence ID" value="NZ_JBHTHY010000003.1"/>
</dbReference>
<accession>A0ABW3B190</accession>
<sequence length="862" mass="99206">MINRRISMTQEKCKSIVKVCVVMVLLVTASTKLMAQKDTLYYDAKWKTTVKDSAAFFRPPAKKQGEFYKTEDFYVSGALQMSGLSSSLDNDIWEGEVTWYNEDGSMLQQGTYKNNRLDGEYISTLAGKKLKAKFENGRMVSGKTNGKFNNGRQYYTEIKGDTTVNIIHDKDINGVRYERYSVGKQYDVLIKYFDVDGEFIGQRESLPNGEIQGLVVSYYKTPMRPMEIQYYPNGKRMGTTFFYCKDQVREEFSSENELSKTFYSPEGAIIGKINYTYDNNYLIPLDGKEYVFYSSHKEYKGELIKSIREYSGGKLVKDEQFYENQNLMSSTSYSAGAKELQISYNEKGEEIARMVYENWMPMNGTEIIGDRKTTYKDGKLIVEINDYYNTQVMFSKKTLTTETYYAKDGSVLGSLTMIDDRGYPKPMNGDRYTIDYEGDINAIERYENGFITQRTSYRKRQVGQNETVTFKKVALFEPDGYKRTKEIRFYSNGNKQSEIEFKDFKETAGIFYDDRENVIGEYNYETKEGTVYEFFGDSDKVKQMETRKNGKQLRLKRYDYGPDTSFGQINPVLVEDVDTSCCASFYSREGELLGKVIFKDGQAWEGSFYDVKQSTSYTIKEGKRNGSYKKYDYDRSIMEEGNFISDKEEGLFTYYSYNGELVKTENYTNGKLNGMARYYDKNEAILGEMMYADGAPISGTRITTTYSSKEPITETYAAGMLVKRISYDDNGKRISNYVDGMETETTAYYGDTDKKRLTYSVKGSNLDGTVIRYDLDGKQQYKALFESGKLKEGAVMLTRGNVRGNPEYIILTRKPDTLNVKLMGQNDKVLFTAEEDLAFGTATVFMQSLDIYMDYLGPNRLY</sequence>
<evidence type="ECO:0000313" key="1">
    <source>
        <dbReference type="EMBL" id="MFD0796641.1"/>
    </source>
</evidence>
<gene>
    <name evidence="1" type="ORF">ACFQZJ_04160</name>
</gene>
<dbReference type="EMBL" id="JBHTHY010000003">
    <property type="protein sequence ID" value="MFD0796641.1"/>
    <property type="molecule type" value="Genomic_DNA"/>
</dbReference>